<organism evidence="2 3">
    <name type="scientific">Enteroscipio rubneri</name>
    <dbReference type="NCBI Taxonomy" id="2070686"/>
    <lineage>
        <taxon>Bacteria</taxon>
        <taxon>Bacillati</taxon>
        <taxon>Actinomycetota</taxon>
        <taxon>Coriobacteriia</taxon>
        <taxon>Eggerthellales</taxon>
        <taxon>Eggerthellaceae</taxon>
        <taxon>Enteroscipio</taxon>
    </lineage>
</organism>
<protein>
    <submittedName>
        <fullName evidence="2">Septation ring formation regulator EzrA</fullName>
    </submittedName>
</protein>
<feature type="compositionally biased region" description="Basic residues" evidence="1">
    <location>
        <begin position="161"/>
        <end position="171"/>
    </location>
</feature>
<dbReference type="InterPro" id="IPR007060">
    <property type="entry name" value="FtsL/DivIC"/>
</dbReference>
<dbReference type="Pfam" id="PF04977">
    <property type="entry name" value="DivIC"/>
    <property type="match status" value="1"/>
</dbReference>
<comment type="caution">
    <text evidence="2">The sequence shown here is derived from an EMBL/GenBank/DDBJ whole genome shotgun (WGS) entry which is preliminary data.</text>
</comment>
<feature type="compositionally biased region" description="Polar residues" evidence="1">
    <location>
        <begin position="40"/>
        <end position="49"/>
    </location>
</feature>
<evidence type="ECO:0000256" key="1">
    <source>
        <dbReference type="SAM" id="MobiDB-lite"/>
    </source>
</evidence>
<evidence type="ECO:0000313" key="2">
    <source>
        <dbReference type="EMBL" id="PNV67557.1"/>
    </source>
</evidence>
<sequence>MAKQTNILSFDEVRQGVRTRPNSEHASSARSSYRQENRSQRPASLVSTTSRERVGAFSGLTPAASRPTATSRRFASDAFPDTTAASSFGSRAVRAEASVADRYGFPSDRGAKAGRGTSAGRGIGDARRARSGTETRRADEGCDDDPVQNDSIRRKESRLASLKRSRAKNKAGRAYSKQFGDTESSASQGGPRAAVYKGEMGAKHRQAARMQDKTSTRAAKRGSKAASSPSSASAPKFIASMTVVVCLALSCLFLYPSVQQYYQSVRERDRLAAEYAALVERNNAIQGEVSSLQTDAGIENAAHDQLGWIKEGEQTAKVSGLSSSEEKSASVHANIVSGSIAAPETWYSPILDPLFGVE</sequence>
<dbReference type="Proteomes" id="UP000236197">
    <property type="component" value="Unassembled WGS sequence"/>
</dbReference>
<accession>A0A2K2UB56</accession>
<proteinExistence type="predicted"/>
<dbReference type="AlphaFoldDB" id="A0A2K2UB56"/>
<feature type="compositionally biased region" description="Polar residues" evidence="1">
    <location>
        <begin position="179"/>
        <end position="188"/>
    </location>
</feature>
<keyword evidence="3" id="KW-1185">Reference proteome</keyword>
<feature type="region of interest" description="Disordered" evidence="1">
    <location>
        <begin position="1"/>
        <end position="232"/>
    </location>
</feature>
<reference evidence="3" key="1">
    <citation type="submission" date="2018-01" db="EMBL/GenBank/DDBJ databases">
        <title>Rubneribacter badeniensis gen. nov., sp. nov., and Colonibacter rubneri, gen. nov., sp. nov., WGS of new members of the Eggerthellaceae.</title>
        <authorList>
            <person name="Danylec N."/>
            <person name="Stoll D.A."/>
            <person name="Doetsch A."/>
            <person name="Kulling S.E."/>
            <person name="Huch M."/>
        </authorList>
    </citation>
    <scope>NUCLEOTIDE SEQUENCE [LARGE SCALE GENOMIC DNA]</scope>
    <source>
        <strain evidence="3">ResAG-96</strain>
    </source>
</reference>
<dbReference type="OrthoDB" id="3174522at2"/>
<evidence type="ECO:0000313" key="3">
    <source>
        <dbReference type="Proteomes" id="UP000236197"/>
    </source>
</evidence>
<gene>
    <name evidence="2" type="ORF">C2L71_07010</name>
</gene>
<name>A0A2K2UB56_9ACTN</name>
<dbReference type="EMBL" id="PPEK01000007">
    <property type="protein sequence ID" value="PNV67557.1"/>
    <property type="molecule type" value="Genomic_DNA"/>
</dbReference>
<feature type="compositionally biased region" description="Basic and acidic residues" evidence="1">
    <location>
        <begin position="124"/>
        <end position="140"/>
    </location>
</feature>